<reference evidence="1 2" key="1">
    <citation type="submission" date="2016-03" db="EMBL/GenBank/DDBJ databases">
        <title>EvidentialGene: Evidence-directed Construction of Genes on Genomes.</title>
        <authorList>
            <person name="Gilbert D.G."/>
            <person name="Choi J.-H."/>
            <person name="Mockaitis K."/>
            <person name="Colbourne J."/>
            <person name="Pfrender M."/>
        </authorList>
    </citation>
    <scope>NUCLEOTIDE SEQUENCE [LARGE SCALE GENOMIC DNA]</scope>
    <source>
        <strain evidence="1 2">Xinb3</strain>
        <tissue evidence="1">Complete organism</tissue>
    </source>
</reference>
<dbReference type="Proteomes" id="UP000076858">
    <property type="component" value="Unassembled WGS sequence"/>
</dbReference>
<proteinExistence type="predicted"/>
<comment type="caution">
    <text evidence="1">The sequence shown here is derived from an EMBL/GenBank/DDBJ whole genome shotgun (WGS) entry which is preliminary data.</text>
</comment>
<evidence type="ECO:0000313" key="1">
    <source>
        <dbReference type="EMBL" id="KZR99828.1"/>
    </source>
</evidence>
<sequence length="40" mass="4404">MTSSADSVGISLAESEMLLSSNANSSKLLPYIERKWFARL</sequence>
<evidence type="ECO:0000313" key="2">
    <source>
        <dbReference type="Proteomes" id="UP000076858"/>
    </source>
</evidence>
<protein>
    <submittedName>
        <fullName evidence="1">Uncharacterized protein</fullName>
    </submittedName>
</protein>
<keyword evidence="2" id="KW-1185">Reference proteome</keyword>
<name>A0A164H8A7_9CRUS</name>
<gene>
    <name evidence="1" type="ORF">APZ42_004162</name>
</gene>
<dbReference type="EMBL" id="LRGB01012534">
    <property type="protein sequence ID" value="KZR99828.1"/>
    <property type="molecule type" value="Genomic_DNA"/>
</dbReference>
<dbReference type="AlphaFoldDB" id="A0A164H8A7"/>
<accession>A0A164H8A7</accession>
<organism evidence="1 2">
    <name type="scientific">Daphnia magna</name>
    <dbReference type="NCBI Taxonomy" id="35525"/>
    <lineage>
        <taxon>Eukaryota</taxon>
        <taxon>Metazoa</taxon>
        <taxon>Ecdysozoa</taxon>
        <taxon>Arthropoda</taxon>
        <taxon>Crustacea</taxon>
        <taxon>Branchiopoda</taxon>
        <taxon>Diplostraca</taxon>
        <taxon>Cladocera</taxon>
        <taxon>Anomopoda</taxon>
        <taxon>Daphniidae</taxon>
        <taxon>Daphnia</taxon>
    </lineage>
</organism>